<feature type="chain" id="PRO_5032456718" evidence="1">
    <location>
        <begin position="20"/>
        <end position="323"/>
    </location>
</feature>
<dbReference type="Proteomes" id="UP000663828">
    <property type="component" value="Unassembled WGS sequence"/>
</dbReference>
<sequence length="323" mass="36910">MQILSIFLIYVFSLSTTDSLSCITSNNTVTIENSDTHTNAVKKQLDGLRTSKVGENGLCLVQIHKKSDASPLVMSFNGLLVSLPLADGQIRFETHFRINTKKKLFIENTMSSACSKSNGCEKQLIYNHIEWFMKEYTLNTQDDIRRLFKKERTYKVQCYDVNKTATRCRTNTCVYSYHSKEDCSNQFCAAQANLPHRLEITAQIDTINNMSDRWIVFRCNYTKCNNDENIRKFHDILENYHDMSSLQKNSTYINALTRAMKTTTTSLKRTSKSSSSVSTTTNTTAATTSTTIITKNNMSRNEKINSMLSLFAIWNLNKKTKLC</sequence>
<reference evidence="2" key="1">
    <citation type="submission" date="2021-02" db="EMBL/GenBank/DDBJ databases">
        <authorList>
            <person name="Nowell W R."/>
        </authorList>
    </citation>
    <scope>NUCLEOTIDE SEQUENCE</scope>
</reference>
<proteinExistence type="predicted"/>
<keyword evidence="3" id="KW-1185">Reference proteome</keyword>
<dbReference type="EMBL" id="CAJNOR010002585">
    <property type="protein sequence ID" value="CAF1314757.1"/>
    <property type="molecule type" value="Genomic_DNA"/>
</dbReference>
<protein>
    <submittedName>
        <fullName evidence="2">Uncharacterized protein</fullName>
    </submittedName>
</protein>
<organism evidence="2 3">
    <name type="scientific">Adineta ricciae</name>
    <name type="common">Rotifer</name>
    <dbReference type="NCBI Taxonomy" id="249248"/>
    <lineage>
        <taxon>Eukaryota</taxon>
        <taxon>Metazoa</taxon>
        <taxon>Spiralia</taxon>
        <taxon>Gnathifera</taxon>
        <taxon>Rotifera</taxon>
        <taxon>Eurotatoria</taxon>
        <taxon>Bdelloidea</taxon>
        <taxon>Adinetida</taxon>
        <taxon>Adinetidae</taxon>
        <taxon>Adineta</taxon>
    </lineage>
</organism>
<dbReference type="AlphaFoldDB" id="A0A815ETY1"/>
<keyword evidence="1" id="KW-0732">Signal</keyword>
<evidence type="ECO:0000256" key="1">
    <source>
        <dbReference type="SAM" id="SignalP"/>
    </source>
</evidence>
<gene>
    <name evidence="2" type="ORF">XAT740_LOCUS29580</name>
</gene>
<accession>A0A815ETY1</accession>
<comment type="caution">
    <text evidence="2">The sequence shown here is derived from an EMBL/GenBank/DDBJ whole genome shotgun (WGS) entry which is preliminary data.</text>
</comment>
<name>A0A815ETY1_ADIRI</name>
<feature type="signal peptide" evidence="1">
    <location>
        <begin position="1"/>
        <end position="19"/>
    </location>
</feature>
<evidence type="ECO:0000313" key="3">
    <source>
        <dbReference type="Proteomes" id="UP000663828"/>
    </source>
</evidence>
<evidence type="ECO:0000313" key="2">
    <source>
        <dbReference type="EMBL" id="CAF1314757.1"/>
    </source>
</evidence>